<dbReference type="Proteomes" id="UP000467636">
    <property type="component" value="Chromosome"/>
</dbReference>
<dbReference type="InterPro" id="IPR014777">
    <property type="entry name" value="4pyrrole_Mease_sub1"/>
</dbReference>
<feature type="domain" description="Tetrapyrrole methylase" evidence="13">
    <location>
        <begin position="169"/>
        <end position="380"/>
    </location>
</feature>
<evidence type="ECO:0000313" key="14">
    <source>
        <dbReference type="EMBL" id="BBX22123.1"/>
    </source>
</evidence>
<dbReference type="InterPro" id="IPR012409">
    <property type="entry name" value="Sirohaem_synth"/>
</dbReference>
<dbReference type="EMBL" id="AP022564">
    <property type="protein sequence ID" value="BBX22123.1"/>
    <property type="molecule type" value="Genomic_DNA"/>
</dbReference>
<comment type="pathway">
    <text evidence="1">Porphyrin-containing compound metabolism; siroheme biosynthesis; sirohydrochlorin from precorrin-2: step 1/1.</text>
</comment>
<dbReference type="PIRSF" id="PIRSF036426">
    <property type="entry name" value="Sirohaem_synth"/>
    <property type="match status" value="1"/>
</dbReference>
<dbReference type="NCBIfam" id="TIGR01470">
    <property type="entry name" value="cysG_Nterm"/>
    <property type="match status" value="1"/>
</dbReference>
<dbReference type="Pfam" id="PF00590">
    <property type="entry name" value="TP_methylase"/>
    <property type="match status" value="1"/>
</dbReference>
<sequence length="405" mass="41865">MTENPYLAGLRLAGRKVVVVGAGSVAQRRLPLLVDSGAQVTVIAPSATPSVEALGERKPGITLVSRAYRDGDLADAWYAIAATDDPDTNAAVVAEADRRQIFCVRADLAVEGSAVTPATFGYAGLSVGVLAGGEHSRSAAIRSAIREALQDGTITVEAEVTSDVVHGGVALVGGGPGDPELITVRGRRMLSHADVVVADRLAPAELLAELPPHVEVIDAAKIPYGRAMAQDAINALMIERATAGKFVVRLKGGDPFVFARGYEEVLACAEAGIPVTVVPGVTSAIAVPAQAGVPVTHRAVNHEFVVVSGHVAPDDPESLVNWDALAAMRGTIVLLMAIERIEQFSAVLQKGGRPADTPVLVVQHGTTPAQHTLRATLADAPEKIRAEGIRPPAIVVIGAVAGFGV</sequence>
<reference evidence="14 15" key="1">
    <citation type="journal article" date="2019" name="Emerg. Microbes Infect.">
        <title>Comprehensive subspecies identification of 175 nontuberculous mycobacteria species based on 7547 genomic profiles.</title>
        <authorList>
            <person name="Matsumoto Y."/>
            <person name="Kinjo T."/>
            <person name="Motooka D."/>
            <person name="Nabeya D."/>
            <person name="Jung N."/>
            <person name="Uechi K."/>
            <person name="Horii T."/>
            <person name="Iida T."/>
            <person name="Fujita J."/>
            <person name="Nakamura S."/>
        </authorList>
    </citation>
    <scope>NUCLEOTIDE SEQUENCE [LARGE SCALE GENOMIC DNA]</scope>
    <source>
        <strain evidence="14 15">JCM 12143</strain>
    </source>
</reference>
<evidence type="ECO:0000256" key="4">
    <source>
        <dbReference type="ARBA" id="ARBA00022679"/>
    </source>
</evidence>
<dbReference type="GO" id="GO:0004851">
    <property type="term" value="F:uroporphyrin-III C-methyltransferase activity"/>
    <property type="evidence" value="ECO:0007669"/>
    <property type="project" value="InterPro"/>
</dbReference>
<evidence type="ECO:0000256" key="1">
    <source>
        <dbReference type="ARBA" id="ARBA00005010"/>
    </source>
</evidence>
<protein>
    <submittedName>
        <fullName evidence="14">Uroporphyrinogen-III C-methyltransferase</fullName>
    </submittedName>
</protein>
<evidence type="ECO:0000256" key="6">
    <source>
        <dbReference type="ARBA" id="ARBA00023002"/>
    </source>
</evidence>
<keyword evidence="4" id="KW-0808">Transferase</keyword>
<dbReference type="GO" id="GO:0009236">
    <property type="term" value="P:cobalamin biosynthetic process"/>
    <property type="evidence" value="ECO:0007669"/>
    <property type="project" value="UniProtKB-KW"/>
</dbReference>
<dbReference type="PANTHER" id="PTHR45790">
    <property type="entry name" value="SIROHEME SYNTHASE-RELATED"/>
    <property type="match status" value="1"/>
</dbReference>
<dbReference type="InterPro" id="IPR006367">
    <property type="entry name" value="Sirohaem_synthase_N"/>
</dbReference>
<dbReference type="PANTHER" id="PTHR45790:SF3">
    <property type="entry name" value="S-ADENOSYL-L-METHIONINE-DEPENDENT UROPORPHYRINOGEN III METHYLTRANSFERASE, CHLOROPLASTIC"/>
    <property type="match status" value="1"/>
</dbReference>
<evidence type="ECO:0000313" key="15">
    <source>
        <dbReference type="Proteomes" id="UP000467636"/>
    </source>
</evidence>
<evidence type="ECO:0000256" key="11">
    <source>
        <dbReference type="ARBA" id="ARBA00047561"/>
    </source>
</evidence>
<evidence type="ECO:0000256" key="3">
    <source>
        <dbReference type="ARBA" id="ARBA00022603"/>
    </source>
</evidence>
<dbReference type="Gene3D" id="3.30.950.10">
    <property type="entry name" value="Methyltransferase, Cobalt-precorrin-4 Transmethylase, Domain 2"/>
    <property type="match status" value="1"/>
</dbReference>
<dbReference type="GO" id="GO:0006508">
    <property type="term" value="P:proteolysis"/>
    <property type="evidence" value="ECO:0007669"/>
    <property type="project" value="InterPro"/>
</dbReference>
<dbReference type="InterPro" id="IPR000878">
    <property type="entry name" value="4pyrrol_Mease"/>
</dbReference>
<dbReference type="InterPro" id="IPR006366">
    <property type="entry name" value="CobA/CysG_C"/>
</dbReference>
<dbReference type="PROSITE" id="PS00141">
    <property type="entry name" value="ASP_PROTEASE"/>
    <property type="match status" value="1"/>
</dbReference>
<keyword evidence="7" id="KW-0520">NAD</keyword>
<dbReference type="CDD" id="cd11642">
    <property type="entry name" value="SUMT"/>
    <property type="match status" value="1"/>
</dbReference>
<keyword evidence="5" id="KW-0949">S-adenosyl-L-methionine</keyword>
<evidence type="ECO:0000256" key="9">
    <source>
        <dbReference type="ARBA" id="ARBA00023244"/>
    </source>
</evidence>
<dbReference type="RefSeq" id="WP_085261001.1">
    <property type="nucleotide sequence ID" value="NZ_AP022564.1"/>
</dbReference>
<dbReference type="AlphaFoldDB" id="A0AAD1MG42"/>
<name>A0AAD1MG42_9MYCO</name>
<dbReference type="SUPFAM" id="SSF53790">
    <property type="entry name" value="Tetrapyrrole methylase"/>
    <property type="match status" value="1"/>
</dbReference>
<organism evidence="14 15">
    <name type="scientific">Mycolicibacter terrae</name>
    <dbReference type="NCBI Taxonomy" id="1788"/>
    <lineage>
        <taxon>Bacteria</taxon>
        <taxon>Bacillati</taxon>
        <taxon>Actinomycetota</taxon>
        <taxon>Actinomycetes</taxon>
        <taxon>Mycobacteriales</taxon>
        <taxon>Mycobacteriaceae</taxon>
        <taxon>Mycolicibacter</taxon>
    </lineage>
</organism>
<evidence type="ECO:0000256" key="10">
    <source>
        <dbReference type="ARBA" id="ARBA00023268"/>
    </source>
</evidence>
<proteinExistence type="predicted"/>
<keyword evidence="3" id="KW-0489">Methyltransferase</keyword>
<evidence type="ECO:0000256" key="7">
    <source>
        <dbReference type="ARBA" id="ARBA00023027"/>
    </source>
</evidence>
<feature type="active site" description="Proton donor" evidence="12">
    <location>
        <position position="221"/>
    </location>
</feature>
<keyword evidence="15" id="KW-1185">Reference proteome</keyword>
<dbReference type="Gene3D" id="3.40.1010.10">
    <property type="entry name" value="Cobalt-precorrin-4 Transmethylase, Domain 1"/>
    <property type="match status" value="1"/>
</dbReference>
<evidence type="ECO:0000256" key="12">
    <source>
        <dbReference type="PIRSR" id="PIRSR036426-1"/>
    </source>
</evidence>
<comment type="catalytic activity">
    <reaction evidence="11">
        <text>precorrin-2 + NAD(+) = sirohydrochlorin + NADH + 2 H(+)</text>
        <dbReference type="Rhea" id="RHEA:15613"/>
        <dbReference type="ChEBI" id="CHEBI:15378"/>
        <dbReference type="ChEBI" id="CHEBI:57540"/>
        <dbReference type="ChEBI" id="CHEBI:57945"/>
        <dbReference type="ChEBI" id="CHEBI:58351"/>
        <dbReference type="ChEBI" id="CHEBI:58827"/>
        <dbReference type="EC" id="1.3.1.76"/>
    </reaction>
</comment>
<keyword evidence="9" id="KW-0627">Porphyrin biosynthesis</keyword>
<evidence type="ECO:0000259" key="13">
    <source>
        <dbReference type="Pfam" id="PF00590"/>
    </source>
</evidence>
<dbReference type="InterPro" id="IPR036291">
    <property type="entry name" value="NAD(P)-bd_dom_sf"/>
</dbReference>
<dbReference type="FunFam" id="3.40.1010.10:FF:000003">
    <property type="entry name" value="Putative Uroporphyrinogen-III C-methyltransferase"/>
    <property type="match status" value="1"/>
</dbReference>
<evidence type="ECO:0000256" key="5">
    <source>
        <dbReference type="ARBA" id="ARBA00022691"/>
    </source>
</evidence>
<dbReference type="InterPro" id="IPR001969">
    <property type="entry name" value="Aspartic_peptidase_AS"/>
</dbReference>
<dbReference type="InterPro" id="IPR050161">
    <property type="entry name" value="Siro_Cobalamin_biosynth"/>
</dbReference>
<dbReference type="NCBIfam" id="TIGR01469">
    <property type="entry name" value="cobA_cysG_Cterm"/>
    <property type="match status" value="1"/>
</dbReference>
<dbReference type="SUPFAM" id="SSF51735">
    <property type="entry name" value="NAD(P)-binding Rossmann-fold domains"/>
    <property type="match status" value="1"/>
</dbReference>
<keyword evidence="8" id="KW-0456">Lyase</keyword>
<dbReference type="GO" id="GO:0051266">
    <property type="term" value="F:sirohydrochlorin ferrochelatase activity"/>
    <property type="evidence" value="ECO:0007669"/>
    <property type="project" value="InterPro"/>
</dbReference>
<dbReference type="GO" id="GO:0043115">
    <property type="term" value="F:precorrin-2 dehydrogenase activity"/>
    <property type="evidence" value="ECO:0007669"/>
    <property type="project" value="UniProtKB-EC"/>
</dbReference>
<keyword evidence="10" id="KW-0511">Multifunctional enzyme</keyword>
<feature type="active site" description="Proton acceptor" evidence="12">
    <location>
        <position position="199"/>
    </location>
</feature>
<dbReference type="GO" id="GO:0051287">
    <property type="term" value="F:NAD binding"/>
    <property type="evidence" value="ECO:0007669"/>
    <property type="project" value="InterPro"/>
</dbReference>
<evidence type="ECO:0000256" key="8">
    <source>
        <dbReference type="ARBA" id="ARBA00023239"/>
    </source>
</evidence>
<dbReference type="InterPro" id="IPR035996">
    <property type="entry name" value="4pyrrol_Methylase_sf"/>
</dbReference>
<dbReference type="Pfam" id="PF13241">
    <property type="entry name" value="NAD_binding_7"/>
    <property type="match status" value="1"/>
</dbReference>
<dbReference type="NCBIfam" id="NF004790">
    <property type="entry name" value="PRK06136.1"/>
    <property type="match status" value="1"/>
</dbReference>
<dbReference type="Gene3D" id="3.40.50.720">
    <property type="entry name" value="NAD(P)-binding Rossmann-like Domain"/>
    <property type="match status" value="1"/>
</dbReference>
<keyword evidence="2" id="KW-0169">Cobalamin biosynthesis</keyword>
<dbReference type="GO" id="GO:0004190">
    <property type="term" value="F:aspartic-type endopeptidase activity"/>
    <property type="evidence" value="ECO:0007669"/>
    <property type="project" value="InterPro"/>
</dbReference>
<evidence type="ECO:0000256" key="2">
    <source>
        <dbReference type="ARBA" id="ARBA00022573"/>
    </source>
</evidence>
<dbReference type="InterPro" id="IPR014776">
    <property type="entry name" value="4pyrrole_Mease_sub2"/>
</dbReference>
<dbReference type="GO" id="GO:0032259">
    <property type="term" value="P:methylation"/>
    <property type="evidence" value="ECO:0007669"/>
    <property type="project" value="UniProtKB-KW"/>
</dbReference>
<keyword evidence="6" id="KW-0560">Oxidoreductase</keyword>
<dbReference type="GO" id="GO:0019354">
    <property type="term" value="P:siroheme biosynthetic process"/>
    <property type="evidence" value="ECO:0007669"/>
    <property type="project" value="InterPro"/>
</dbReference>
<accession>A0AAD1MG42</accession>
<gene>
    <name evidence="14" type="primary">cysG</name>
    <name evidence="14" type="ORF">MTER_15340</name>
</gene>